<accession>A0A7W7C8F8</accession>
<evidence type="ECO:0000259" key="1">
    <source>
        <dbReference type="Pfam" id="PF12680"/>
    </source>
</evidence>
<dbReference type="RefSeq" id="WP_312987099.1">
    <property type="nucleotide sequence ID" value="NZ_BAAAUI010000056.1"/>
</dbReference>
<dbReference type="InterPro" id="IPR032710">
    <property type="entry name" value="NTF2-like_dom_sf"/>
</dbReference>
<dbReference type="EMBL" id="JACHMH010000001">
    <property type="protein sequence ID" value="MBB4676367.1"/>
    <property type="molecule type" value="Genomic_DNA"/>
</dbReference>
<keyword evidence="2" id="KW-0413">Isomerase</keyword>
<gene>
    <name evidence="2" type="ORF">HNR67_002485</name>
</gene>
<dbReference type="Gene3D" id="3.10.450.50">
    <property type="match status" value="1"/>
</dbReference>
<evidence type="ECO:0000313" key="2">
    <source>
        <dbReference type="EMBL" id="MBB4676367.1"/>
    </source>
</evidence>
<keyword evidence="3" id="KW-1185">Reference proteome</keyword>
<reference evidence="2 3" key="1">
    <citation type="submission" date="2020-08" db="EMBL/GenBank/DDBJ databases">
        <title>Sequencing the genomes of 1000 actinobacteria strains.</title>
        <authorList>
            <person name="Klenk H.-P."/>
        </authorList>
    </citation>
    <scope>NUCLEOTIDE SEQUENCE [LARGE SCALE GENOMIC DNA]</scope>
    <source>
        <strain evidence="2 3">DSM 44230</strain>
    </source>
</reference>
<comment type="caution">
    <text evidence="2">The sequence shown here is derived from an EMBL/GenBank/DDBJ whole genome shotgun (WGS) entry which is preliminary data.</text>
</comment>
<dbReference type="PANTHER" id="PTHR41252:SF1">
    <property type="entry name" value="BLR2505 PROTEIN"/>
    <property type="match status" value="1"/>
</dbReference>
<dbReference type="SUPFAM" id="SSF54427">
    <property type="entry name" value="NTF2-like"/>
    <property type="match status" value="1"/>
</dbReference>
<protein>
    <submittedName>
        <fullName evidence="2">Ketosteroid isomerase-like protein</fullName>
    </submittedName>
</protein>
<dbReference type="Pfam" id="PF12680">
    <property type="entry name" value="SnoaL_2"/>
    <property type="match status" value="1"/>
</dbReference>
<name>A0A7W7C8F8_9PSEU</name>
<dbReference type="Proteomes" id="UP000533598">
    <property type="component" value="Unassembled WGS sequence"/>
</dbReference>
<dbReference type="AlphaFoldDB" id="A0A7W7C8F8"/>
<evidence type="ECO:0000313" key="3">
    <source>
        <dbReference type="Proteomes" id="UP000533598"/>
    </source>
</evidence>
<dbReference type="GO" id="GO:0016853">
    <property type="term" value="F:isomerase activity"/>
    <property type="evidence" value="ECO:0007669"/>
    <property type="project" value="UniProtKB-KW"/>
</dbReference>
<proteinExistence type="predicted"/>
<dbReference type="PANTHER" id="PTHR41252">
    <property type="entry name" value="BLR2505 PROTEIN"/>
    <property type="match status" value="1"/>
</dbReference>
<organism evidence="2 3">
    <name type="scientific">Crossiella cryophila</name>
    <dbReference type="NCBI Taxonomy" id="43355"/>
    <lineage>
        <taxon>Bacteria</taxon>
        <taxon>Bacillati</taxon>
        <taxon>Actinomycetota</taxon>
        <taxon>Actinomycetes</taxon>
        <taxon>Pseudonocardiales</taxon>
        <taxon>Pseudonocardiaceae</taxon>
        <taxon>Crossiella</taxon>
    </lineage>
</organism>
<dbReference type="InterPro" id="IPR037401">
    <property type="entry name" value="SnoaL-like"/>
</dbReference>
<sequence>MSETLTILDRFYAAELAYLSGATGFEPVAEFLDPEIVLHQAEGLPYGGQWRGPDGLARFMAEMARTWASFEILAQETLVDGDRVSVLSQVRARGRATGTELEFPILQLIRLRNGRLAEVRPFYWDTAAVAAACTGADR</sequence>
<feature type="domain" description="SnoaL-like" evidence="1">
    <location>
        <begin position="23"/>
        <end position="119"/>
    </location>
</feature>